<dbReference type="OrthoDB" id="549353at2759"/>
<feature type="compositionally biased region" description="Low complexity" evidence="1">
    <location>
        <begin position="30"/>
        <end position="40"/>
    </location>
</feature>
<feature type="region of interest" description="Disordered" evidence="1">
    <location>
        <begin position="236"/>
        <end position="259"/>
    </location>
</feature>
<name>A0A166HGZ3_9AGAM</name>
<evidence type="ECO:0000256" key="1">
    <source>
        <dbReference type="SAM" id="MobiDB-lite"/>
    </source>
</evidence>
<reference evidence="2 3" key="1">
    <citation type="journal article" date="2016" name="Mol. Biol. Evol.">
        <title>Comparative Genomics of Early-Diverging Mushroom-Forming Fungi Provides Insights into the Origins of Lignocellulose Decay Capabilities.</title>
        <authorList>
            <person name="Nagy L.G."/>
            <person name="Riley R."/>
            <person name="Tritt A."/>
            <person name="Adam C."/>
            <person name="Daum C."/>
            <person name="Floudas D."/>
            <person name="Sun H."/>
            <person name="Yadav J.S."/>
            <person name="Pangilinan J."/>
            <person name="Larsson K.H."/>
            <person name="Matsuura K."/>
            <person name="Barry K."/>
            <person name="Labutti K."/>
            <person name="Kuo R."/>
            <person name="Ohm R.A."/>
            <person name="Bhattacharya S.S."/>
            <person name="Shirouzu T."/>
            <person name="Yoshinaga Y."/>
            <person name="Martin F.M."/>
            <person name="Grigoriev I.V."/>
            <person name="Hibbett D.S."/>
        </authorList>
    </citation>
    <scope>NUCLEOTIDE SEQUENCE [LARGE SCALE GENOMIC DNA]</scope>
    <source>
        <strain evidence="2 3">CBS 109695</strain>
    </source>
</reference>
<keyword evidence="3" id="KW-1185">Reference proteome</keyword>
<evidence type="ECO:0000313" key="2">
    <source>
        <dbReference type="EMBL" id="KZP18850.1"/>
    </source>
</evidence>
<proteinExistence type="predicted"/>
<protein>
    <submittedName>
        <fullName evidence="2">Uncharacterized protein</fullName>
    </submittedName>
</protein>
<sequence>MEYPNRPTEPWVSLNLAWRLPQESVIETQSSTSISRPPSSLKTTITAPQSQPSFQGLIDELRQYDSHPKRSQVMAGLLRKDPSTYIRAGVTSFQEFSDKAVAAGVVTLGYSKTEAGNPIATIYLTPAWKHSTPVQTKPSPLPDRHVTLPNTATVPNPSLFHNLVEELRRWPILRPNRTIVAGAMGNRHPLTCATAGCANFDEYFARAMEAGIVNLGETISPDGLVTRWISLNQDTEPRQSVPLLPGGTLEAQSSAPEPPPTITGRFKSLIEILQQEGDSCLDYFCATMRLMEHDPRAFKKSGVVGEGSGGFKGYVALAEEAGVVTVSEAGAQGARIKRISLNPAWRLAGVSIDSPMSATAPSKGSPVIPESFSPLVERLREMRDNNIARPFRWPVHAALVTKNPLIYSEVGVVDFSEYSKNAERAGIVTLGGEGKREWIALAVD</sequence>
<gene>
    <name evidence="2" type="ORF">FIBSPDRAFT_863434</name>
</gene>
<dbReference type="AlphaFoldDB" id="A0A166HGZ3"/>
<organism evidence="2 3">
    <name type="scientific">Athelia psychrophila</name>
    <dbReference type="NCBI Taxonomy" id="1759441"/>
    <lineage>
        <taxon>Eukaryota</taxon>
        <taxon>Fungi</taxon>
        <taxon>Dikarya</taxon>
        <taxon>Basidiomycota</taxon>
        <taxon>Agaricomycotina</taxon>
        <taxon>Agaricomycetes</taxon>
        <taxon>Agaricomycetidae</taxon>
        <taxon>Atheliales</taxon>
        <taxon>Atheliaceae</taxon>
        <taxon>Athelia</taxon>
    </lineage>
</organism>
<evidence type="ECO:0000313" key="3">
    <source>
        <dbReference type="Proteomes" id="UP000076532"/>
    </source>
</evidence>
<dbReference type="STRING" id="436010.A0A166HGZ3"/>
<feature type="region of interest" description="Disordered" evidence="1">
    <location>
        <begin position="27"/>
        <end position="47"/>
    </location>
</feature>
<dbReference type="EMBL" id="KV417569">
    <property type="protein sequence ID" value="KZP18850.1"/>
    <property type="molecule type" value="Genomic_DNA"/>
</dbReference>
<accession>A0A166HGZ3</accession>
<dbReference type="Proteomes" id="UP000076532">
    <property type="component" value="Unassembled WGS sequence"/>
</dbReference>